<keyword evidence="6" id="KW-1185">Reference proteome</keyword>
<comment type="similarity">
    <text evidence="2">Belongs to the peptidase S8 family.</text>
</comment>
<dbReference type="PANTHER" id="PTHR10795">
    <property type="entry name" value="PROPROTEIN CONVERTASE SUBTILISIN/KEXIN"/>
    <property type="match status" value="1"/>
</dbReference>
<protein>
    <recommendedName>
        <fullName evidence="4">Inhibitor I9 domain-containing protein</fullName>
    </recommendedName>
</protein>
<dbReference type="Gene3D" id="3.30.70.80">
    <property type="entry name" value="Peptidase S8 propeptide/proteinase inhibitor I9"/>
    <property type="match status" value="1"/>
</dbReference>
<dbReference type="Gene3D" id="3.40.50.200">
    <property type="entry name" value="Peptidase S8/S53 domain"/>
    <property type="match status" value="1"/>
</dbReference>
<gene>
    <name evidence="5" type="ORF">CITCOLO1_LOCUS16014</name>
</gene>
<evidence type="ECO:0000256" key="2">
    <source>
        <dbReference type="ARBA" id="ARBA00011073"/>
    </source>
</evidence>
<proteinExistence type="inferred from homology"/>
<dbReference type="SUPFAM" id="SSF52743">
    <property type="entry name" value="Subtilisin-like"/>
    <property type="match status" value="1"/>
</dbReference>
<comment type="subcellular location">
    <subcellularLocation>
        <location evidence="1">Secreted</location>
    </subcellularLocation>
</comment>
<dbReference type="InterPro" id="IPR037045">
    <property type="entry name" value="S8pro/Inhibitor_I9_sf"/>
</dbReference>
<dbReference type="InterPro" id="IPR010259">
    <property type="entry name" value="S8pro/Inhibitor_I9"/>
</dbReference>
<evidence type="ECO:0000313" key="5">
    <source>
        <dbReference type="EMBL" id="CAK9323805.1"/>
    </source>
</evidence>
<evidence type="ECO:0000256" key="1">
    <source>
        <dbReference type="ARBA" id="ARBA00004613"/>
    </source>
</evidence>
<name>A0ABP0YTF1_9ROSI</name>
<dbReference type="InterPro" id="IPR045051">
    <property type="entry name" value="SBT"/>
</dbReference>
<evidence type="ECO:0000259" key="4">
    <source>
        <dbReference type="Pfam" id="PF05922"/>
    </source>
</evidence>
<evidence type="ECO:0000313" key="6">
    <source>
        <dbReference type="Proteomes" id="UP001642487"/>
    </source>
</evidence>
<feature type="domain" description="Inhibitor I9" evidence="4">
    <location>
        <begin position="45"/>
        <end position="119"/>
    </location>
</feature>
<organism evidence="5 6">
    <name type="scientific">Citrullus colocynthis</name>
    <name type="common">colocynth</name>
    <dbReference type="NCBI Taxonomy" id="252529"/>
    <lineage>
        <taxon>Eukaryota</taxon>
        <taxon>Viridiplantae</taxon>
        <taxon>Streptophyta</taxon>
        <taxon>Embryophyta</taxon>
        <taxon>Tracheophyta</taxon>
        <taxon>Spermatophyta</taxon>
        <taxon>Magnoliopsida</taxon>
        <taxon>eudicotyledons</taxon>
        <taxon>Gunneridae</taxon>
        <taxon>Pentapetalae</taxon>
        <taxon>rosids</taxon>
        <taxon>fabids</taxon>
        <taxon>Cucurbitales</taxon>
        <taxon>Cucurbitaceae</taxon>
        <taxon>Benincaseae</taxon>
        <taxon>Citrullus</taxon>
    </lineage>
</organism>
<dbReference type="InterPro" id="IPR036852">
    <property type="entry name" value="Peptidase_S8/S53_dom_sf"/>
</dbReference>
<sequence>MVSLMTRKSTTMYYSSLIFNLFLLGLFFSLLVSSLDSHKDGEKIYIVYMGRKLHDPDSANLHHRAMLEEVVGSTFEPESVVYTYKRSFNGFTVKLTEEEAQNIAAKEGVVSVFPSKTKHIKTTRSWDFLGFPQNVPRVRQVESNIVVGVFDSRIWPESPSFNDEGFGPAPPNWKGTCQASKNFRCNRY</sequence>
<accession>A0ABP0YTF1</accession>
<dbReference type="Proteomes" id="UP001642487">
    <property type="component" value="Chromosome 6"/>
</dbReference>
<evidence type="ECO:0000256" key="3">
    <source>
        <dbReference type="ARBA" id="ARBA00022729"/>
    </source>
</evidence>
<keyword evidence="3" id="KW-0732">Signal</keyword>
<dbReference type="Pfam" id="PF05922">
    <property type="entry name" value="Inhibitor_I9"/>
    <property type="match status" value="1"/>
</dbReference>
<dbReference type="EMBL" id="OZ021740">
    <property type="protein sequence ID" value="CAK9323805.1"/>
    <property type="molecule type" value="Genomic_DNA"/>
</dbReference>
<reference evidence="5 6" key="1">
    <citation type="submission" date="2024-03" db="EMBL/GenBank/DDBJ databases">
        <authorList>
            <person name="Gkanogiannis A."/>
            <person name="Becerra Lopez-Lavalle L."/>
        </authorList>
    </citation>
    <scope>NUCLEOTIDE SEQUENCE [LARGE SCALE GENOMIC DNA]</scope>
</reference>